<dbReference type="Proteomes" id="UP001165289">
    <property type="component" value="Unassembled WGS sequence"/>
</dbReference>
<evidence type="ECO:0000313" key="6">
    <source>
        <dbReference type="EMBL" id="KAI6659295.1"/>
    </source>
</evidence>
<feature type="domain" description="TET-Associated Glycosyltransferase" evidence="4">
    <location>
        <begin position="1432"/>
        <end position="1651"/>
    </location>
</feature>
<dbReference type="Pfam" id="PF20691">
    <property type="entry name" value="TAGT"/>
    <property type="match status" value="1"/>
</dbReference>
<reference evidence="6 7" key="1">
    <citation type="journal article" date="2023" name="BMC Biol.">
        <title>The compact genome of the sponge Oopsacas minuta (Hexactinellida) is lacking key metazoan core genes.</title>
        <authorList>
            <person name="Santini S."/>
            <person name="Schenkelaars Q."/>
            <person name="Jourda C."/>
            <person name="Duchesne M."/>
            <person name="Belahbib H."/>
            <person name="Rocher C."/>
            <person name="Selva M."/>
            <person name="Riesgo A."/>
            <person name="Vervoort M."/>
            <person name="Leys S.P."/>
            <person name="Kodjabachian L."/>
            <person name="Le Bivic A."/>
            <person name="Borchiellini C."/>
            <person name="Claverie J.M."/>
            <person name="Renard E."/>
        </authorList>
    </citation>
    <scope>NUCLEOTIDE SEQUENCE [LARGE SCALE GENOMIC DNA]</scope>
    <source>
        <strain evidence="6">SPO-2</strain>
    </source>
</reference>
<organism evidence="6 7">
    <name type="scientific">Oopsacas minuta</name>
    <dbReference type="NCBI Taxonomy" id="111878"/>
    <lineage>
        <taxon>Eukaryota</taxon>
        <taxon>Metazoa</taxon>
        <taxon>Porifera</taxon>
        <taxon>Hexactinellida</taxon>
        <taxon>Hexasterophora</taxon>
        <taxon>Lyssacinosida</taxon>
        <taxon>Leucopsacidae</taxon>
        <taxon>Oopsacas</taxon>
    </lineage>
</organism>
<feature type="compositionally biased region" description="Polar residues" evidence="1">
    <location>
        <begin position="960"/>
        <end position="970"/>
    </location>
</feature>
<feature type="region of interest" description="Disordered" evidence="1">
    <location>
        <begin position="869"/>
        <end position="898"/>
    </location>
</feature>
<evidence type="ECO:0000259" key="4">
    <source>
        <dbReference type="Pfam" id="PF20691"/>
    </source>
</evidence>
<proteinExistence type="predicted"/>
<feature type="compositionally biased region" description="Polar residues" evidence="1">
    <location>
        <begin position="976"/>
        <end position="988"/>
    </location>
</feature>
<dbReference type="PANTHER" id="PTHR15720:SF14">
    <property type="entry name" value="GREB1-LIKE PROTEIN"/>
    <property type="match status" value="1"/>
</dbReference>
<evidence type="ECO:0000259" key="3">
    <source>
        <dbReference type="Pfam" id="PF20688"/>
    </source>
</evidence>
<dbReference type="InterPro" id="IPR028422">
    <property type="entry name" value="GREB1"/>
</dbReference>
<keyword evidence="7" id="KW-1185">Reference proteome</keyword>
<comment type="caution">
    <text evidence="6">The sequence shown here is derived from an EMBL/GenBank/DDBJ whole genome shotgun (WGS) entry which is preliminary data.</text>
</comment>
<name>A0AAV7KEF1_9METZ</name>
<accession>A0AAV7KEF1</accession>
<evidence type="ECO:0000313" key="7">
    <source>
        <dbReference type="Proteomes" id="UP001165289"/>
    </source>
</evidence>
<dbReference type="Pfam" id="PF20267">
    <property type="entry name" value="GREB1_C"/>
    <property type="match status" value="1"/>
</dbReference>
<evidence type="ECO:0000259" key="2">
    <source>
        <dbReference type="Pfam" id="PF20267"/>
    </source>
</evidence>
<dbReference type="InterPro" id="IPR046927">
    <property type="entry name" value="GREB1-like_C"/>
</dbReference>
<gene>
    <name evidence="6" type="ORF">LOD99_14966</name>
</gene>
<feature type="domain" description="GREB1-like second" evidence="3">
    <location>
        <begin position="182"/>
        <end position="317"/>
    </location>
</feature>
<dbReference type="EMBL" id="JAKMXF010000066">
    <property type="protein sequence ID" value="KAI6659295.1"/>
    <property type="molecule type" value="Genomic_DNA"/>
</dbReference>
<evidence type="ECO:0000256" key="1">
    <source>
        <dbReference type="SAM" id="MobiDB-lite"/>
    </source>
</evidence>
<feature type="domain" description="GREB1-like C-terminal" evidence="2">
    <location>
        <begin position="1670"/>
        <end position="1828"/>
    </location>
</feature>
<protein>
    <submittedName>
        <fullName evidence="6">GREB1-like protein isoform X2</fullName>
    </submittedName>
</protein>
<sequence length="1835" mass="208524">MANISPNISPSSIISSPSISRANTPRIYKKRPLEYCDDKALKRRKHVLTASLFKPPIPNVIVLPQDQTQTTQFELQSQNNKISSTYPFPFIVQAPMKRDTIMQQPNIPTELAQILPQSNSTLKSDPPNFHLLKHINPLVLVCVGDLIDSPTHFLEKDIKKSLLFKDVCDSMLPNANRSWKVCLSPESLVLFIINYLTSVSNGGIVMKELLETMLVYAKMGEHDWMQVYYQFNNSIWKMQVSHLARLAAYQSNSNVMIMQSAISLVNGVNNALCSLSELKKFPDFIVVLYNNSIQTNKPLEFCVIVLNKYISKTIQEQDVQVSKDKINLNFTKSVDEDQIRKLLYKRSQLLRDRALPPFRATSFSTYCTAAMLERVLPQTSSIVEYQPKGPFKQQEIAALTLLKKVKGLRNSVTDTSFISNFTSVDFYIFVPTTPTLYWQTIERLSESNLIKDAIRAQLNDERIPSIALAESHVIKLDLSQVVNPELIALINTVQTRTNTLFICVQDNAHRFTTLSNGSMQPNNSSVVVSNPCLAYMNLLHMPNVLSLAVTSSPLSLLNSQSSIPPENEVNWRETEINPCHLTYPQGAHYQDIESILEEDTDVKLFEDTVFEDKVEQLCQHSKYEDSTFDIIRARLLAQEYTTALLKLTGQAKNLTCSGETFSMLHDLISQPMNNNYGYGPMIALRVHSTDVGKFVYDQLVNARKDVGLQYRFEIILDDGSQDLSIDPYFVQRMRTWKFGKHANDKGAYQYSYFSALKLHQTTWQPKTYLQLNNLPCILIVAGDERGGETLPKSVSHYDLRLVSGISVTSHSLNLDLGYIHHYVDSQKTPKKDRANTQCMSQSGILPKSLLQNSIFVQESNPDESLDCVTNGLGGNNNEDFRMNTEDPPEQIGDSNEDSLPMISISPAKSPLSQISNTSSHSSNKKFSIEHLTSNIEPTVTSHLMETEEAISTDIADGPSSGRNSVISSFSDPEINQHPQEFQSTQTEPVQAARSTIWKTPAQGMDYTSVGVSKPQISNSMPHTIKYKPNAIQQSSRLLKPHPLSSLHNISMSSLNSREEIITEADDFDDEDEDDAIGVPDYYNTLTCLLSRPYKNILTSKFATLNIRNILPPSRNLIFEENLDRQPQNNTSDYGKLSKYYRQWASPCTNHIDLIRASLSSKFQIGKLQPISTRFLLTGPPQVGKTGAYILFIKLLQDLVHSSNFVKIYDKFECENSTSNPRSPASTNTSNFSLPKSMDILKSKFDSNPINLYQHERLSKLIYIEGESPKRSFPAQTFVSHTQGASPELNSEYRVTNASSVIIKEEIQSPVHEDETYISTHNFNELPTPKFDHSTPMKEDCFSVIQQLPDLAYAYDKSHSCPHCVEYYGRLNNLAIELTYKMNNGQGPQLKFYIPQQHIVNFQYTANKTLVRMNLAFYERENPMKPENFICRTPIFTPSTGRAKSGLFNLAHVMKHQKHIHIIVVNENEVFEYRKKWPTHIIMAVPNLPEFYSLGGVMEFIKQFSTENYNAHERVVLNQNYIIWPYILILSDSCLMFKSTPAQLEPPNTSQNNCITLFDILKFIEVDPEFIKYGAMSVRQWTSKSVPEENFTKSFLNTSFLYLHVAMLKDVHFDPLSHTFIAADVTLKLLAFGIPFCRINNFSYIKKFIKNGGESFHDSTYNKVRYNLLCNPEKFIGTPDCDQASSITVSGSYIMEAYLQKAASKIFPLANSRDHPVLQVNKFMNFSDNTFVSFVHEKTHSNHGQHKDTKYGGLLIFSSEMLEDSKFLKNFQFVHGATICLVVTKNRLNLRKEITRLNLEDSWRFKLSNESFTLCALECQPLYFYTGRYDVLQESN</sequence>
<feature type="domain" description="GREB1-like circularly permuted SF2 helicase" evidence="5">
    <location>
        <begin position="391"/>
        <end position="1209"/>
    </location>
</feature>
<dbReference type="InterPro" id="IPR048657">
    <property type="entry name" value="GREB1-like_cpSF2"/>
</dbReference>
<dbReference type="InterPro" id="IPR048659">
    <property type="entry name" value="GREB1-like_2nd"/>
</dbReference>
<evidence type="ECO:0000259" key="5">
    <source>
        <dbReference type="Pfam" id="PF20692"/>
    </source>
</evidence>
<feature type="region of interest" description="Disordered" evidence="1">
    <location>
        <begin position="953"/>
        <end position="988"/>
    </location>
</feature>
<dbReference type="Pfam" id="PF20692">
    <property type="entry name" value="cpSF2-GREB1"/>
    <property type="match status" value="1"/>
</dbReference>
<dbReference type="InterPro" id="IPR049100">
    <property type="entry name" value="TAGT"/>
</dbReference>
<dbReference type="PANTHER" id="PTHR15720">
    <property type="entry name" value="GREB1-RELATED"/>
    <property type="match status" value="1"/>
</dbReference>
<dbReference type="Pfam" id="PF20688">
    <property type="entry name" value="GREB1_2nd"/>
    <property type="match status" value="1"/>
</dbReference>